<name>A0ABQ2KVA0_9NOCA</name>
<sequence>MIYGANGYTGGLIAAAAVASGHAPVLAGRASEAVTRLADRLGVPSRVVSLTDAAALDAALADVSVVAHCAGPFSATSAPMVEACLRTGTHYVDITGEVEVFEAIYAKHDEAVAAQVALVPGVGFDVVPTEHLAVRLAAKLPEATDLDIALISRGGFSSGTLLTALEGVGLGGRVRSGGELVAVPMSHRSVRVPTTRGTVLAHSVALGDISAAYRSTGIPNITDFTVVPLAAAAGVAEPVLRRILGARPVQRAAAGAVRALISGPSDARRAETRSELWARATAPDGRTASAGLVVANTYDFTAASTLAAVERLLTDATVTPGAWTPSQAFGADFLQAIPGGLVENREL</sequence>
<feature type="domain" description="Saccharopine dehydrogenase NADP binding" evidence="1">
    <location>
        <begin position="2"/>
        <end position="118"/>
    </location>
</feature>
<dbReference type="PANTHER" id="PTHR43781:SF1">
    <property type="entry name" value="SACCHAROPINE DEHYDROGENASE"/>
    <property type="match status" value="1"/>
</dbReference>
<evidence type="ECO:0000259" key="1">
    <source>
        <dbReference type="Pfam" id="PF03435"/>
    </source>
</evidence>
<reference evidence="3" key="1">
    <citation type="journal article" date="2019" name="Int. J. Syst. Evol. Microbiol.">
        <title>The Global Catalogue of Microorganisms (GCM) 10K type strain sequencing project: providing services to taxonomists for standard genome sequencing and annotation.</title>
        <authorList>
            <consortium name="The Broad Institute Genomics Platform"/>
            <consortium name="The Broad Institute Genome Sequencing Center for Infectious Disease"/>
            <person name="Wu L."/>
            <person name="Ma J."/>
        </authorList>
    </citation>
    <scope>NUCLEOTIDE SEQUENCE [LARGE SCALE GENOMIC DNA]</scope>
    <source>
        <strain evidence="3">CGMCC 4.7329</strain>
    </source>
</reference>
<comment type="caution">
    <text evidence="2">The sequence shown here is derived from an EMBL/GenBank/DDBJ whole genome shotgun (WGS) entry which is preliminary data.</text>
</comment>
<proteinExistence type="predicted"/>
<evidence type="ECO:0000313" key="3">
    <source>
        <dbReference type="Proteomes" id="UP000658127"/>
    </source>
</evidence>
<organism evidence="2 3">
    <name type="scientific">Nocardia rhizosphaerihabitans</name>
    <dbReference type="NCBI Taxonomy" id="1691570"/>
    <lineage>
        <taxon>Bacteria</taxon>
        <taxon>Bacillati</taxon>
        <taxon>Actinomycetota</taxon>
        <taxon>Actinomycetes</taxon>
        <taxon>Mycobacteriales</taxon>
        <taxon>Nocardiaceae</taxon>
        <taxon>Nocardia</taxon>
    </lineage>
</organism>
<dbReference type="EMBL" id="BMNE01000006">
    <property type="protein sequence ID" value="GGN92717.1"/>
    <property type="molecule type" value="Genomic_DNA"/>
</dbReference>
<dbReference type="InterPro" id="IPR036291">
    <property type="entry name" value="NAD(P)-bd_dom_sf"/>
</dbReference>
<dbReference type="Proteomes" id="UP000658127">
    <property type="component" value="Unassembled WGS sequence"/>
</dbReference>
<dbReference type="SUPFAM" id="SSF51735">
    <property type="entry name" value="NAD(P)-binding Rossmann-fold domains"/>
    <property type="match status" value="1"/>
</dbReference>
<dbReference type="PANTHER" id="PTHR43781">
    <property type="entry name" value="SACCHAROPINE DEHYDROGENASE"/>
    <property type="match status" value="1"/>
</dbReference>
<gene>
    <name evidence="2" type="ORF">GCM10011610_53980</name>
</gene>
<dbReference type="Pfam" id="PF03435">
    <property type="entry name" value="Sacchrp_dh_NADP"/>
    <property type="match status" value="1"/>
</dbReference>
<dbReference type="InterPro" id="IPR005097">
    <property type="entry name" value="Sacchrp_dh_NADP-bd"/>
</dbReference>
<protein>
    <submittedName>
        <fullName evidence="2">Saccharopine dehydrogenase</fullName>
    </submittedName>
</protein>
<dbReference type="Gene3D" id="3.40.50.720">
    <property type="entry name" value="NAD(P)-binding Rossmann-like Domain"/>
    <property type="match status" value="1"/>
</dbReference>
<accession>A0ABQ2KVA0</accession>
<evidence type="ECO:0000313" key="2">
    <source>
        <dbReference type="EMBL" id="GGN92717.1"/>
    </source>
</evidence>
<dbReference type="RefSeq" id="WP_189033307.1">
    <property type="nucleotide sequence ID" value="NZ_BMNE01000006.1"/>
</dbReference>
<keyword evidence="3" id="KW-1185">Reference proteome</keyword>